<dbReference type="Proteomes" id="UP000063699">
    <property type="component" value="Chromosome"/>
</dbReference>
<dbReference type="Pfam" id="PF00210">
    <property type="entry name" value="Ferritin"/>
    <property type="match status" value="1"/>
</dbReference>
<dbReference type="AlphaFoldDB" id="A0A0N9HRT3"/>
<dbReference type="PANTHER" id="PTHR42932">
    <property type="entry name" value="GENERAL STRESS PROTEIN 20U"/>
    <property type="match status" value="1"/>
</dbReference>
<dbReference type="InterPro" id="IPR012347">
    <property type="entry name" value="Ferritin-like"/>
</dbReference>
<dbReference type="InterPro" id="IPR008331">
    <property type="entry name" value="Ferritin_DPS_dom"/>
</dbReference>
<dbReference type="InterPro" id="IPR023188">
    <property type="entry name" value="DPS_DNA-bd_CS"/>
</dbReference>
<organism evidence="4 5">
    <name type="scientific">Kibdelosporangium phytohabitans</name>
    <dbReference type="NCBI Taxonomy" id="860235"/>
    <lineage>
        <taxon>Bacteria</taxon>
        <taxon>Bacillati</taxon>
        <taxon>Actinomycetota</taxon>
        <taxon>Actinomycetes</taxon>
        <taxon>Pseudonocardiales</taxon>
        <taxon>Pseudonocardiaceae</taxon>
        <taxon>Kibdelosporangium</taxon>
    </lineage>
</organism>
<dbReference type="CDD" id="cd01043">
    <property type="entry name" value="DPS"/>
    <property type="match status" value="1"/>
</dbReference>
<evidence type="ECO:0000256" key="1">
    <source>
        <dbReference type="ARBA" id="ARBA00009497"/>
    </source>
</evidence>
<protein>
    <submittedName>
        <fullName evidence="4">Ferritin</fullName>
    </submittedName>
</protein>
<dbReference type="RefSeq" id="WP_054287746.1">
    <property type="nucleotide sequence ID" value="NZ_CP012752.1"/>
</dbReference>
<dbReference type="STRING" id="860235.AOZ06_01465"/>
<dbReference type="PROSITE" id="PS00819">
    <property type="entry name" value="DPS_2"/>
    <property type="match status" value="1"/>
</dbReference>
<dbReference type="PROSITE" id="PS00818">
    <property type="entry name" value="DPS_1"/>
    <property type="match status" value="1"/>
</dbReference>
<dbReference type="GO" id="GO:0016722">
    <property type="term" value="F:oxidoreductase activity, acting on metal ions"/>
    <property type="evidence" value="ECO:0007669"/>
    <property type="project" value="InterPro"/>
</dbReference>
<feature type="domain" description="Ferritin/DPS" evidence="3">
    <location>
        <begin position="21"/>
        <end position="156"/>
    </location>
</feature>
<gene>
    <name evidence="4" type="ORF">AOZ06_01465</name>
</gene>
<comment type="similarity">
    <text evidence="1 2">Belongs to the Dps family.</text>
</comment>
<dbReference type="PIRSF" id="PIRSF005900">
    <property type="entry name" value="Dps"/>
    <property type="match status" value="1"/>
</dbReference>
<dbReference type="OrthoDB" id="9797687at2"/>
<dbReference type="InterPro" id="IPR009078">
    <property type="entry name" value="Ferritin-like_SF"/>
</dbReference>
<evidence type="ECO:0000313" key="5">
    <source>
        <dbReference type="Proteomes" id="UP000063699"/>
    </source>
</evidence>
<dbReference type="EMBL" id="CP012752">
    <property type="protein sequence ID" value="ALG05766.1"/>
    <property type="molecule type" value="Genomic_DNA"/>
</dbReference>
<evidence type="ECO:0000256" key="2">
    <source>
        <dbReference type="RuleBase" id="RU003875"/>
    </source>
</evidence>
<dbReference type="InterPro" id="IPR002177">
    <property type="entry name" value="DPS_DNA-bd"/>
</dbReference>
<dbReference type="KEGG" id="kphy:AOZ06_01465"/>
<reference evidence="4 5" key="1">
    <citation type="submission" date="2015-07" db="EMBL/GenBank/DDBJ databases">
        <title>Genome sequencing of Kibdelosporangium phytohabitans.</title>
        <authorList>
            <person name="Qin S."/>
            <person name="Xing K."/>
        </authorList>
    </citation>
    <scope>NUCLEOTIDE SEQUENCE [LARGE SCALE GENOMIC DNA]</scope>
    <source>
        <strain evidence="4 5">KLBMP1111</strain>
    </source>
</reference>
<dbReference type="SUPFAM" id="SSF47240">
    <property type="entry name" value="Ferritin-like"/>
    <property type="match status" value="1"/>
</dbReference>
<proteinExistence type="inferred from homology"/>
<evidence type="ECO:0000313" key="4">
    <source>
        <dbReference type="EMBL" id="ALG05766.1"/>
    </source>
</evidence>
<keyword evidence="5" id="KW-1185">Reference proteome</keyword>
<sequence length="158" mass="17261">MSKSPITSPLPEADKKTTGAVLQATLVDLVDLSLIAKQAHWNVVGKNFRSVHTQLDELVATARTYVDQVAERANAIGVSPNGKAKTVVESTGMPEYPDGWLSDEQTVGAIVKTLEALVKRLRGRIDETDKSDLVTQDLLIAIAQDVEQAHWMWQAQQA</sequence>
<dbReference type="PRINTS" id="PR01346">
    <property type="entry name" value="HELNAPAPROT"/>
</dbReference>
<evidence type="ECO:0000259" key="3">
    <source>
        <dbReference type="Pfam" id="PF00210"/>
    </source>
</evidence>
<dbReference type="GO" id="GO:0008199">
    <property type="term" value="F:ferric iron binding"/>
    <property type="evidence" value="ECO:0007669"/>
    <property type="project" value="InterPro"/>
</dbReference>
<accession>A0A0N9HRT3</accession>
<dbReference type="Gene3D" id="1.20.1260.10">
    <property type="match status" value="1"/>
</dbReference>
<dbReference type="PANTHER" id="PTHR42932:SF2">
    <property type="entry name" value="DNA PROTECTION DURING STARVATION PROTEIN 1"/>
    <property type="match status" value="1"/>
</dbReference>
<name>A0A0N9HRT3_9PSEU</name>